<accession>A0A1Q3FJ24</accession>
<dbReference type="Pfam" id="PF01625">
    <property type="entry name" value="PMSR"/>
    <property type="match status" value="1"/>
</dbReference>
<dbReference type="FunFam" id="3.30.1060.10:FF:000004">
    <property type="entry name" value="Peptide methionine sulfoxide reductase A5"/>
    <property type="match status" value="1"/>
</dbReference>
<evidence type="ECO:0000256" key="1">
    <source>
        <dbReference type="ARBA" id="ARBA00005591"/>
    </source>
</evidence>
<dbReference type="EMBL" id="GFDL01007435">
    <property type="protein sequence ID" value="JAV27610.1"/>
    <property type="molecule type" value="Transcribed_RNA"/>
</dbReference>
<dbReference type="PROSITE" id="PS00455">
    <property type="entry name" value="AMP_BINDING"/>
    <property type="match status" value="1"/>
</dbReference>
<evidence type="ECO:0000313" key="7">
    <source>
        <dbReference type="EMBL" id="JAV27610.1"/>
    </source>
</evidence>
<feature type="domain" description="Peptide methionine sulphoxide reductase MsrA" evidence="5">
    <location>
        <begin position="14"/>
        <end position="150"/>
    </location>
</feature>
<organism evidence="7">
    <name type="scientific">Culex tarsalis</name>
    <name type="common">Encephalitis mosquito</name>
    <dbReference type="NCBI Taxonomy" id="7177"/>
    <lineage>
        <taxon>Eukaryota</taxon>
        <taxon>Metazoa</taxon>
        <taxon>Ecdysozoa</taxon>
        <taxon>Arthropoda</taxon>
        <taxon>Hexapoda</taxon>
        <taxon>Insecta</taxon>
        <taxon>Pterygota</taxon>
        <taxon>Neoptera</taxon>
        <taxon>Endopterygota</taxon>
        <taxon>Diptera</taxon>
        <taxon>Nematocera</taxon>
        <taxon>Culicoidea</taxon>
        <taxon>Culicidae</taxon>
        <taxon>Culicinae</taxon>
        <taxon>Culicini</taxon>
        <taxon>Culex</taxon>
        <taxon>Culex</taxon>
    </lineage>
</organism>
<keyword evidence="3" id="KW-0560">Oxidoreductase</keyword>
<dbReference type="InterPro" id="IPR049006">
    <property type="entry name" value="MsrA_helical"/>
</dbReference>
<name>A0A1Q3FJ24_CULTA</name>
<comment type="similarity">
    <text evidence="1">Belongs to the MsrA Met sulfoxide reductase family.</text>
</comment>
<sequence>MTKLLHHVDIPFEKATFGMGCYWGTDSLFGATLGVLRTRVGYSGGTTGAPKGKDIGDNVEVIEIHFDPTQITYSNLLEMFWENHEYRASARLKREYMTMIQYHSEDQRKMAEASKAAQQAKESEEVVATEIVPAGPFYPAADHNQKYRLQGHVDLAKGLGLTSELLQTSHVAARLNGYLVGAGGLEQFDAEADLLGLSDEQKQYVRNYLIENDGAGIAC</sequence>
<dbReference type="InterPro" id="IPR002569">
    <property type="entry name" value="Met_Sox_Rdtase_MsrA_dom"/>
</dbReference>
<dbReference type="PANTHER" id="PTHR43774:SF1">
    <property type="entry name" value="PEPTIDE METHIONINE SULFOXIDE REDUCTASE MSRA 2"/>
    <property type="match status" value="1"/>
</dbReference>
<dbReference type="InterPro" id="IPR020845">
    <property type="entry name" value="AMP-binding_CS"/>
</dbReference>
<dbReference type="InterPro" id="IPR036509">
    <property type="entry name" value="Met_Sox_Rdtase_MsrA_sf"/>
</dbReference>
<dbReference type="Pfam" id="PF20939">
    <property type="entry name" value="MsrA_helical"/>
    <property type="match status" value="1"/>
</dbReference>
<evidence type="ECO:0000256" key="4">
    <source>
        <dbReference type="ARBA" id="ARBA00030643"/>
    </source>
</evidence>
<dbReference type="GO" id="GO:0008113">
    <property type="term" value="F:peptide-methionine (S)-S-oxide reductase activity"/>
    <property type="evidence" value="ECO:0007669"/>
    <property type="project" value="UniProtKB-EC"/>
</dbReference>
<dbReference type="EC" id="1.8.4.11" evidence="2"/>
<reference evidence="7" key="1">
    <citation type="submission" date="2017-01" db="EMBL/GenBank/DDBJ databases">
        <title>A deep insight into the sialotranscriptome of adult male and female Cluex tarsalis mosquitoes.</title>
        <authorList>
            <person name="Ribeiro J.M."/>
            <person name="Moreira F."/>
            <person name="Bernard K.A."/>
            <person name="Calvo E."/>
        </authorList>
    </citation>
    <scope>NUCLEOTIDE SEQUENCE</scope>
    <source>
        <strain evidence="7">Kern County</strain>
        <tissue evidence="7">Salivary glands</tissue>
    </source>
</reference>
<dbReference type="SUPFAM" id="SSF55068">
    <property type="entry name" value="Peptide methionine sulfoxide reductase"/>
    <property type="match status" value="1"/>
</dbReference>
<feature type="domain" description="Selenoprotein methionine sulfoxide reductase A helical" evidence="6">
    <location>
        <begin position="160"/>
        <end position="207"/>
    </location>
</feature>
<dbReference type="AlphaFoldDB" id="A0A1Q3FJ24"/>
<evidence type="ECO:0000259" key="5">
    <source>
        <dbReference type="Pfam" id="PF01625"/>
    </source>
</evidence>
<evidence type="ECO:0000256" key="2">
    <source>
        <dbReference type="ARBA" id="ARBA00012502"/>
    </source>
</evidence>
<dbReference type="Gene3D" id="3.30.1060.10">
    <property type="entry name" value="Peptide methionine sulphoxide reductase MsrA"/>
    <property type="match status" value="1"/>
</dbReference>
<dbReference type="PANTHER" id="PTHR43774">
    <property type="entry name" value="PEPTIDE METHIONINE SULFOXIDE REDUCTASE"/>
    <property type="match status" value="1"/>
</dbReference>
<proteinExistence type="inferred from homology"/>
<evidence type="ECO:0000259" key="6">
    <source>
        <dbReference type="Pfam" id="PF20939"/>
    </source>
</evidence>
<evidence type="ECO:0000256" key="3">
    <source>
        <dbReference type="ARBA" id="ARBA00023002"/>
    </source>
</evidence>
<protein>
    <recommendedName>
        <fullName evidence="2">peptide-methionine (S)-S-oxide reductase</fullName>
        <ecNumber evidence="2">1.8.4.11</ecNumber>
    </recommendedName>
    <alternativeName>
        <fullName evidence="4">Peptide-methionine (S)-S-oxide reductase</fullName>
    </alternativeName>
</protein>